<organism evidence="1 2">
    <name type="scientific">Promethearchaeum syntrophicum</name>
    <dbReference type="NCBI Taxonomy" id="2594042"/>
    <lineage>
        <taxon>Archaea</taxon>
        <taxon>Promethearchaeati</taxon>
        <taxon>Promethearchaeota</taxon>
        <taxon>Promethearchaeia</taxon>
        <taxon>Promethearchaeales</taxon>
        <taxon>Promethearchaeaceae</taxon>
        <taxon>Promethearchaeum</taxon>
    </lineage>
</organism>
<dbReference type="Proteomes" id="UP000321408">
    <property type="component" value="Chromosome"/>
</dbReference>
<evidence type="ECO:0000313" key="1">
    <source>
        <dbReference type="EMBL" id="XDF89249.1"/>
    </source>
</evidence>
<reference evidence="1 2" key="2">
    <citation type="journal article" date="2024" name="Int. J. Syst. Evol. Microbiol.">
        <title>Promethearchaeum syntrophicum gen. nov., sp. nov., an anaerobic, obligately syntrophic archaeon, the first isolate of the lineage 'Asgard' archaea, and proposal of the new archaeal phylum Promethearchaeota phyl. nov. and kingdom Promethearchaeati regn. nov.</title>
        <authorList>
            <person name="Imachi H."/>
            <person name="Nobu M.K."/>
            <person name="Kato S."/>
            <person name="Takaki Y."/>
            <person name="Miyazaki M."/>
            <person name="Miyata M."/>
            <person name="Ogawara M."/>
            <person name="Saito Y."/>
            <person name="Sakai S."/>
            <person name="Tahara Y.O."/>
            <person name="Takano Y."/>
            <person name="Tasumi E."/>
            <person name="Uematsu K."/>
            <person name="Yoshimura T."/>
            <person name="Itoh T."/>
            <person name="Ohkuma M."/>
            <person name="Takai K."/>
        </authorList>
    </citation>
    <scope>NUCLEOTIDE SEQUENCE [LARGE SCALE GENOMIC DNA]</scope>
    <source>
        <strain evidence="1 2">MK-D1</strain>
    </source>
</reference>
<sequence>MWGVFTIRIITCNVPESYLRAIEKITGKKKIYPSRSELIRIAIREWVIKELESAKAFEEFQTKPVLYQDEYLLEKSKNVDKVVQQVE</sequence>
<keyword evidence="2" id="KW-1185">Reference proteome</keyword>
<gene>
    <name evidence="1" type="ORF">DSAG12_04045</name>
</gene>
<dbReference type="EMBL" id="CP042905">
    <property type="protein sequence ID" value="XDF89249.1"/>
    <property type="molecule type" value="Genomic_DNA"/>
</dbReference>
<evidence type="ECO:0000313" key="2">
    <source>
        <dbReference type="Proteomes" id="UP000321408"/>
    </source>
</evidence>
<name>A0AC61ZTX2_9ARCH</name>
<accession>A0AC61ZTX2</accession>
<proteinExistence type="predicted"/>
<reference evidence="1 2" key="1">
    <citation type="journal article" date="2020" name="Nature">
        <title>Isolation of an archaeon at the prokaryote-eukaryote interface.</title>
        <authorList>
            <person name="Imachi H."/>
            <person name="Nobu M.K."/>
            <person name="Nakahara N."/>
            <person name="Morono Y."/>
            <person name="Ogawara M."/>
            <person name="Takaki Y."/>
            <person name="Takano Y."/>
            <person name="Uematsu K."/>
            <person name="Ikuta T."/>
            <person name="Ito M."/>
            <person name="Matsui Y."/>
            <person name="Miyazaki M."/>
            <person name="Murata K."/>
            <person name="Saito Y."/>
            <person name="Sakai S."/>
            <person name="Song C."/>
            <person name="Tasumi E."/>
            <person name="Yamanaka Y."/>
            <person name="Yamaguchi T."/>
            <person name="Kamagata Y."/>
            <person name="Tamaki H."/>
            <person name="Takai K."/>
        </authorList>
    </citation>
    <scope>NUCLEOTIDE SEQUENCE [LARGE SCALE GENOMIC DNA]</scope>
    <source>
        <strain evidence="1 2">MK-D1</strain>
    </source>
</reference>
<protein>
    <submittedName>
        <fullName evidence="1">Ribbon-helix-helix domain-containing protein</fullName>
    </submittedName>
</protein>